<dbReference type="eggNOG" id="COG1520">
    <property type="taxonomic scope" value="Bacteria"/>
</dbReference>
<keyword evidence="4" id="KW-1185">Reference proteome</keyword>
<accession>F4GY83</accession>
<dbReference type="AlphaFoldDB" id="F4GY83"/>
<dbReference type="STRING" id="590998.Celf_0611"/>
<dbReference type="InterPro" id="IPR002372">
    <property type="entry name" value="PQQ_rpt_dom"/>
</dbReference>
<dbReference type="KEGG" id="cfi:Celf_0611"/>
<dbReference type="InterPro" id="IPR011047">
    <property type="entry name" value="Quinoprotein_ADH-like_sf"/>
</dbReference>
<dbReference type="PANTHER" id="PTHR34512">
    <property type="entry name" value="CELL SURFACE PROTEIN"/>
    <property type="match status" value="1"/>
</dbReference>
<feature type="domain" description="Pyrrolo-quinoline quinone repeat" evidence="2">
    <location>
        <begin position="374"/>
        <end position="470"/>
    </location>
</feature>
<reference evidence="3 4" key="1">
    <citation type="submission" date="2011-04" db="EMBL/GenBank/DDBJ databases">
        <title>Complete sequence of Cellulomonas fimi ATCC 484.</title>
        <authorList>
            <consortium name="US DOE Joint Genome Institute"/>
            <person name="Lucas S."/>
            <person name="Han J."/>
            <person name="Lapidus A."/>
            <person name="Cheng J.-F."/>
            <person name="Goodwin L."/>
            <person name="Pitluck S."/>
            <person name="Peters L."/>
            <person name="Chertkov O."/>
            <person name="Detter J.C."/>
            <person name="Han C."/>
            <person name="Tapia R."/>
            <person name="Land M."/>
            <person name="Hauser L."/>
            <person name="Kyrpides N."/>
            <person name="Ivanova N."/>
            <person name="Ovchinnikova G."/>
            <person name="Pagani I."/>
            <person name="Mead D."/>
            <person name="Brumm P."/>
            <person name="Woyke T."/>
        </authorList>
    </citation>
    <scope>NUCLEOTIDE SEQUENCE [LARGE SCALE GENOMIC DNA]</scope>
    <source>
        <strain evidence="4">ATCC 484 / DSM 20113 / JCM 1341 / NBRC 15513 / NCIMB 8980 / NCTC 7547</strain>
    </source>
</reference>
<dbReference type="SUPFAM" id="SSF50998">
    <property type="entry name" value="Quinoprotein alcohol dehydrogenase-like"/>
    <property type="match status" value="2"/>
</dbReference>
<feature type="region of interest" description="Disordered" evidence="1">
    <location>
        <begin position="1"/>
        <end position="31"/>
    </location>
</feature>
<dbReference type="Gene3D" id="2.130.10.10">
    <property type="entry name" value="YVTN repeat-like/Quinoprotein amine dehydrogenase"/>
    <property type="match status" value="1"/>
</dbReference>
<evidence type="ECO:0000256" key="1">
    <source>
        <dbReference type="SAM" id="MobiDB-lite"/>
    </source>
</evidence>
<evidence type="ECO:0000313" key="4">
    <source>
        <dbReference type="Proteomes" id="UP000008460"/>
    </source>
</evidence>
<proteinExistence type="predicted"/>
<dbReference type="InterPro" id="IPR015943">
    <property type="entry name" value="WD40/YVTN_repeat-like_dom_sf"/>
</dbReference>
<dbReference type="EMBL" id="CP002666">
    <property type="protein sequence ID" value="AEE44751.1"/>
    <property type="molecule type" value="Genomic_DNA"/>
</dbReference>
<dbReference type="Proteomes" id="UP000008460">
    <property type="component" value="Chromosome"/>
</dbReference>
<gene>
    <name evidence="3" type="ordered locus">Celf_0611</name>
</gene>
<dbReference type="RefSeq" id="WP_013769780.1">
    <property type="nucleotide sequence ID" value="NC_015514.1"/>
</dbReference>
<sequence length="500" mass="52425">MPGRMQDVHLVEDDPLDPAPTGDLPRPPRPRWQPALRPALAGVLAVALALTGTQLVLDARERARVAELADVRGVLRPLDPGVGVRWEAAAADAAVVESGTAVGDVVVGVAPLPGPRVEVRALDDRTGVLRWSRELDLPTPAMSPSAAEPATWTACTPLVADDGSSSHPAVGCLAQQPGGDTGPAPQVAVWFLDAADGTLLSSRRLPGSAAFSVLGGLFLAAERVDERAGSARWRLTAQDPSGRTAWTFTTPRVPATRDSDVPADLWSTSYASLDARGERVLLSVGTSSWLLDAGGALQRRDPVEVAWWPELARGGVVVHSTWSQDGEPRARVLLPDGRPVDVRSAPLWLSVDDGSAPGAVLFSTRAGRRDGTAATVSALDASSGAVRWRVTGLEASAAVLLRGRLYLTGPDGLAAVDASTGRVLWTTPLERPADELATDGRWLLLRGPGPVVEAYATADGQRAWRADLSGAVDAGTDLRVGWQVPHLYAVRPDGTVAVLG</sequence>
<dbReference type="HOGENOM" id="CLU_567061_0_0_11"/>
<dbReference type="PANTHER" id="PTHR34512:SF30">
    <property type="entry name" value="OUTER MEMBRANE PROTEIN ASSEMBLY FACTOR BAMB"/>
    <property type="match status" value="1"/>
</dbReference>
<dbReference type="Pfam" id="PF13360">
    <property type="entry name" value="PQQ_2"/>
    <property type="match status" value="1"/>
</dbReference>
<name>F4GY83_CELFA</name>
<evidence type="ECO:0000313" key="3">
    <source>
        <dbReference type="EMBL" id="AEE44751.1"/>
    </source>
</evidence>
<protein>
    <recommendedName>
        <fullName evidence="2">Pyrrolo-quinoline quinone repeat domain-containing protein</fullName>
    </recommendedName>
</protein>
<evidence type="ECO:0000259" key="2">
    <source>
        <dbReference type="Pfam" id="PF13360"/>
    </source>
</evidence>
<feature type="compositionally biased region" description="Basic and acidic residues" evidence="1">
    <location>
        <begin position="1"/>
        <end position="12"/>
    </location>
</feature>
<organism evidence="3 4">
    <name type="scientific">Cellulomonas fimi (strain ATCC 484 / DSM 20113 / JCM 1341 / CCUG 24087 / LMG 16345 / NBRC 15513 / NCIMB 8980 / NCTC 7547 / NRS-133)</name>
    <dbReference type="NCBI Taxonomy" id="590998"/>
    <lineage>
        <taxon>Bacteria</taxon>
        <taxon>Bacillati</taxon>
        <taxon>Actinomycetota</taxon>
        <taxon>Actinomycetes</taxon>
        <taxon>Micrococcales</taxon>
        <taxon>Cellulomonadaceae</taxon>
        <taxon>Cellulomonas</taxon>
    </lineage>
</organism>